<reference evidence="15" key="1">
    <citation type="submission" date="2024-05" db="EMBL/GenBank/DDBJ databases">
        <title>WGS of Aeromonas isolates.</title>
        <authorList>
            <person name="Lee H."/>
        </authorList>
    </citation>
    <scope>NUCLEOTIDE SEQUENCE</scope>
    <source>
        <strain evidence="15">LP308</strain>
    </source>
</reference>
<dbReference type="NCBIfam" id="TIGR02073">
    <property type="entry name" value="PBP_1c"/>
    <property type="match status" value="1"/>
</dbReference>
<evidence type="ECO:0000256" key="6">
    <source>
        <dbReference type="ARBA" id="ARBA00022676"/>
    </source>
</evidence>
<feature type="domain" description="Penicillin-binding C-terminal" evidence="14">
    <location>
        <begin position="687"/>
        <end position="763"/>
    </location>
</feature>
<keyword evidence="5" id="KW-0645">Protease</keyword>
<dbReference type="Proteomes" id="UP001168109">
    <property type="component" value="Unassembled WGS sequence"/>
</dbReference>
<dbReference type="InterPro" id="IPR011815">
    <property type="entry name" value="PBP_1c"/>
</dbReference>
<dbReference type="EMBL" id="JAOPLU010000001">
    <property type="protein sequence ID" value="MDM5129754.1"/>
    <property type="molecule type" value="Genomic_DNA"/>
</dbReference>
<evidence type="ECO:0000256" key="9">
    <source>
        <dbReference type="ARBA" id="ARBA00023268"/>
    </source>
</evidence>
<evidence type="ECO:0000313" key="16">
    <source>
        <dbReference type="Proteomes" id="UP001168109"/>
    </source>
</evidence>
<sequence>MWLRQAWLALRHLPRWLRLTALLLAGVILLLLVLDRAFPPPPLDPAFARVVLDIKGRPLRAFADTSGVWRYPVTLEQVSPRYIEALLGYEDRHFWRHPGVNPVAMVRGVWQWLRYGRAVSGGSTLTMQVARLIEPYHRSVPGKLRQMARALQLEWHYDKRTLLTVYLNRAPFGGNLEGVQAASFAYLGKSAAKLTHAEAALLAVLPQAPSRYRPDRHPDRARAARDKVMQRLVRQGAWSEAVWTEGRIEPVLARGHFTPMEAPLFARLAADSQPGALVHTTIDGDLQRWLEARVESYIRRFPEQTSAALLLVDNQTMAVRAYVGSAEYGNLRRHGYLDMVQAIRSPGSTLKPFIYGLALDAGLVHSASLLSDAPRLGSDYRPANFTGAFQGPVTLTRALQQSLNVPAVQVLEALGPDTLVNRLDNAGVRLALSDKPNPAIALGAAGIRLEQLVALYSSLTRQGQVAMPVWLAGQKAVSRPLLSPGAAWIIWQILSSQGRADQPFASEATGRVNRLAWKTGTSYGYRDSWALGVSGRWTIGVWLGRPDGTPLPGFYGQSAAVPLLLSVYSRLGDNSPLPAQPNTVSEADICWPLGRRVGATLPEACLQQQSAWLLDERDPPTLPDPMDWPSPLRQVALTEQGTPTLARCSDATHSSWRALWPLSLEPWRAPGERRTALLASHCAGEAKRADLQAPIRIVALGEGNLIRSQRYRLQPRVLGGVGKPFWFLNGQRLCWDGDQVLSEAGRYQLVVVDEAGNSDRVEFRLENPS</sequence>
<evidence type="ECO:0000256" key="1">
    <source>
        <dbReference type="ARBA" id="ARBA00004752"/>
    </source>
</evidence>
<comment type="catalytic activity">
    <reaction evidence="11">
        <text>[GlcNAc-(1-&gt;4)-Mur2Ac(oyl-L-Ala-gamma-D-Glu-L-Lys-D-Ala-D-Ala)](n)-di-trans,octa-cis-undecaprenyl diphosphate + beta-D-GlcNAc-(1-&gt;4)-Mur2Ac(oyl-L-Ala-gamma-D-Glu-L-Lys-D-Ala-D-Ala)-di-trans,octa-cis-undecaprenyl diphosphate = [GlcNAc-(1-&gt;4)-Mur2Ac(oyl-L-Ala-gamma-D-Glu-L-Lys-D-Ala-D-Ala)](n+1)-di-trans,octa-cis-undecaprenyl diphosphate + di-trans,octa-cis-undecaprenyl diphosphate + H(+)</text>
        <dbReference type="Rhea" id="RHEA:23708"/>
        <dbReference type="Rhea" id="RHEA-COMP:9602"/>
        <dbReference type="Rhea" id="RHEA-COMP:9603"/>
        <dbReference type="ChEBI" id="CHEBI:15378"/>
        <dbReference type="ChEBI" id="CHEBI:58405"/>
        <dbReference type="ChEBI" id="CHEBI:60033"/>
        <dbReference type="ChEBI" id="CHEBI:78435"/>
        <dbReference type="EC" id="2.4.99.28"/>
    </reaction>
</comment>
<dbReference type="Pfam" id="PF06832">
    <property type="entry name" value="BiPBP_C"/>
    <property type="match status" value="1"/>
</dbReference>
<feature type="domain" description="Penicillin-binding protein transpeptidase" evidence="12">
    <location>
        <begin position="309"/>
        <end position="531"/>
    </location>
</feature>
<dbReference type="SUPFAM" id="SSF53955">
    <property type="entry name" value="Lysozyme-like"/>
    <property type="match status" value="1"/>
</dbReference>
<dbReference type="SUPFAM" id="SSF56601">
    <property type="entry name" value="beta-lactamase/transpeptidase-like"/>
    <property type="match status" value="1"/>
</dbReference>
<dbReference type="Pfam" id="PF00912">
    <property type="entry name" value="Transgly"/>
    <property type="match status" value="1"/>
</dbReference>
<dbReference type="EC" id="2.4.99.28" evidence="10"/>
<dbReference type="PANTHER" id="PTHR32282:SF15">
    <property type="entry name" value="PENICILLIN-BINDING PROTEIN 1C"/>
    <property type="match status" value="1"/>
</dbReference>
<keyword evidence="8" id="KW-0378">Hydrolase</keyword>
<evidence type="ECO:0000256" key="4">
    <source>
        <dbReference type="ARBA" id="ARBA00022645"/>
    </source>
</evidence>
<evidence type="ECO:0000256" key="8">
    <source>
        <dbReference type="ARBA" id="ARBA00022801"/>
    </source>
</evidence>
<dbReference type="PANTHER" id="PTHR32282">
    <property type="entry name" value="BINDING PROTEIN TRANSPEPTIDASE, PUTATIVE-RELATED"/>
    <property type="match status" value="1"/>
</dbReference>
<organism evidence="15 16">
    <name type="scientific">Aeromonas piscicola</name>
    <dbReference type="NCBI Taxonomy" id="600645"/>
    <lineage>
        <taxon>Bacteria</taxon>
        <taxon>Pseudomonadati</taxon>
        <taxon>Pseudomonadota</taxon>
        <taxon>Gammaproteobacteria</taxon>
        <taxon>Aeromonadales</taxon>
        <taxon>Aeromonadaceae</taxon>
        <taxon>Aeromonas</taxon>
    </lineage>
</organism>
<dbReference type="InterPro" id="IPR036950">
    <property type="entry name" value="PBP_transglycosylase"/>
</dbReference>
<keyword evidence="6" id="KW-0328">Glycosyltransferase</keyword>
<feature type="domain" description="Glycosyl transferase family 51" evidence="13">
    <location>
        <begin position="60"/>
        <end position="232"/>
    </location>
</feature>
<evidence type="ECO:0000256" key="3">
    <source>
        <dbReference type="ARBA" id="ARBA00007739"/>
    </source>
</evidence>
<dbReference type="InterPro" id="IPR012338">
    <property type="entry name" value="Beta-lactam/transpept-like"/>
</dbReference>
<keyword evidence="7" id="KW-0808">Transferase</keyword>
<dbReference type="InterPro" id="IPR001460">
    <property type="entry name" value="PCN-bd_Tpept"/>
</dbReference>
<comment type="caution">
    <text evidence="15">The sequence shown here is derived from an EMBL/GenBank/DDBJ whole genome shotgun (WGS) entry which is preliminary data.</text>
</comment>
<keyword evidence="4" id="KW-0121">Carboxypeptidase</keyword>
<dbReference type="InterPro" id="IPR050396">
    <property type="entry name" value="Glycosyltr_51/Transpeptidase"/>
</dbReference>
<gene>
    <name evidence="15" type="primary">pbpC</name>
    <name evidence="15" type="ORF">OB962_01895</name>
</gene>
<dbReference type="InterPro" id="IPR001264">
    <property type="entry name" value="Glyco_trans_51"/>
</dbReference>
<evidence type="ECO:0000256" key="5">
    <source>
        <dbReference type="ARBA" id="ARBA00022670"/>
    </source>
</evidence>
<evidence type="ECO:0000256" key="7">
    <source>
        <dbReference type="ARBA" id="ARBA00022679"/>
    </source>
</evidence>
<dbReference type="Gene3D" id="3.40.710.10">
    <property type="entry name" value="DD-peptidase/beta-lactamase superfamily"/>
    <property type="match status" value="1"/>
</dbReference>
<proteinExistence type="inferred from homology"/>
<keyword evidence="9" id="KW-0511">Multifunctional enzyme</keyword>
<dbReference type="Pfam" id="PF00905">
    <property type="entry name" value="Transpeptidase"/>
    <property type="match status" value="1"/>
</dbReference>
<evidence type="ECO:0000256" key="10">
    <source>
        <dbReference type="ARBA" id="ARBA00044770"/>
    </source>
</evidence>
<dbReference type="InterPro" id="IPR009647">
    <property type="entry name" value="PBP_C"/>
</dbReference>
<protein>
    <recommendedName>
        <fullName evidence="10">peptidoglycan glycosyltransferase</fullName>
        <ecNumber evidence="10">2.4.99.28</ecNumber>
    </recommendedName>
</protein>
<evidence type="ECO:0000313" key="15">
    <source>
        <dbReference type="EMBL" id="MDM5129754.1"/>
    </source>
</evidence>
<evidence type="ECO:0000256" key="2">
    <source>
        <dbReference type="ARBA" id="ARBA00007090"/>
    </source>
</evidence>
<evidence type="ECO:0000259" key="13">
    <source>
        <dbReference type="Pfam" id="PF00912"/>
    </source>
</evidence>
<comment type="similarity">
    <text evidence="3">In the N-terminal section; belongs to the glycosyltransferase 51 family.</text>
</comment>
<evidence type="ECO:0000259" key="12">
    <source>
        <dbReference type="Pfam" id="PF00905"/>
    </source>
</evidence>
<comment type="similarity">
    <text evidence="2">In the C-terminal section; belongs to the transpeptidase family.</text>
</comment>
<evidence type="ECO:0000256" key="11">
    <source>
        <dbReference type="ARBA" id="ARBA00049902"/>
    </source>
</evidence>
<accession>A0ABT7Q7W2</accession>
<name>A0ABT7Q7W2_9GAMM</name>
<keyword evidence="16" id="KW-1185">Reference proteome</keyword>
<comment type="pathway">
    <text evidence="1">Cell wall biogenesis; peptidoglycan biosynthesis.</text>
</comment>
<dbReference type="Gene3D" id="1.10.3810.10">
    <property type="entry name" value="Biosynthetic peptidoglycan transglycosylase-like"/>
    <property type="match status" value="1"/>
</dbReference>
<evidence type="ECO:0000259" key="14">
    <source>
        <dbReference type="Pfam" id="PF06832"/>
    </source>
</evidence>
<dbReference type="InterPro" id="IPR023346">
    <property type="entry name" value="Lysozyme-like_dom_sf"/>
</dbReference>